<dbReference type="Pfam" id="PF20147">
    <property type="entry name" value="Crinkler"/>
    <property type="match status" value="1"/>
</dbReference>
<dbReference type="OrthoDB" id="167272at2759"/>
<accession>A0A8K1CM56</accession>
<evidence type="ECO:0000256" key="1">
    <source>
        <dbReference type="ARBA" id="ARBA00004340"/>
    </source>
</evidence>
<dbReference type="GO" id="GO:0043657">
    <property type="term" value="C:host cell"/>
    <property type="evidence" value="ECO:0007669"/>
    <property type="project" value="UniProtKB-SubCell"/>
</dbReference>
<keyword evidence="6" id="KW-1185">Reference proteome</keyword>
<evidence type="ECO:0000313" key="5">
    <source>
        <dbReference type="EMBL" id="TMW65830.1"/>
    </source>
</evidence>
<evidence type="ECO:0000313" key="6">
    <source>
        <dbReference type="Proteomes" id="UP000794436"/>
    </source>
</evidence>
<sequence>MMLKLPELQVLYNQRRADFDSRKVTMVKLFCALAGAGGSAFPVDIDPSQSVGDLKEAIQGKKPRKITCDADELELYLAKRGDAWLTENEVRGMSITNGLKYLGAARAELDAVGLSEKDLAIRHR</sequence>
<dbReference type="EMBL" id="SPLM01000036">
    <property type="protein sequence ID" value="TMW65830.1"/>
    <property type="molecule type" value="Genomic_DNA"/>
</dbReference>
<dbReference type="AlphaFoldDB" id="A0A8K1CM56"/>
<dbReference type="InterPro" id="IPR045379">
    <property type="entry name" value="Crinkler_N"/>
</dbReference>
<name>A0A8K1CM56_PYTOL</name>
<gene>
    <name evidence="5" type="ORF">Poli38472_003595</name>
</gene>
<dbReference type="Proteomes" id="UP000794436">
    <property type="component" value="Unassembled WGS sequence"/>
</dbReference>
<protein>
    <recommendedName>
        <fullName evidence="4">Crinkler effector protein N-terminal domain-containing protein</fullName>
    </recommendedName>
</protein>
<comment type="caution">
    <text evidence="5">The sequence shown here is derived from an EMBL/GenBank/DDBJ whole genome shotgun (WGS) entry which is preliminary data.</text>
</comment>
<feature type="domain" description="Crinkler effector protein N-terminal" evidence="4">
    <location>
        <begin position="27"/>
        <end position="91"/>
    </location>
</feature>
<comment type="subcellular location">
    <subcellularLocation>
        <location evidence="1">Host cell</location>
    </subcellularLocation>
    <subcellularLocation>
        <location evidence="2">Secreted</location>
    </subcellularLocation>
</comment>
<dbReference type="GO" id="GO:0005576">
    <property type="term" value="C:extracellular region"/>
    <property type="evidence" value="ECO:0007669"/>
    <property type="project" value="UniProtKB-SubCell"/>
</dbReference>
<evidence type="ECO:0000259" key="4">
    <source>
        <dbReference type="Pfam" id="PF20147"/>
    </source>
</evidence>
<organism evidence="5 6">
    <name type="scientific">Pythium oligandrum</name>
    <name type="common">Mycoparasitic fungus</name>
    <dbReference type="NCBI Taxonomy" id="41045"/>
    <lineage>
        <taxon>Eukaryota</taxon>
        <taxon>Sar</taxon>
        <taxon>Stramenopiles</taxon>
        <taxon>Oomycota</taxon>
        <taxon>Peronosporomycetes</taxon>
        <taxon>Pythiales</taxon>
        <taxon>Pythiaceae</taxon>
        <taxon>Pythium</taxon>
    </lineage>
</organism>
<reference evidence="5" key="1">
    <citation type="submission" date="2019-03" db="EMBL/GenBank/DDBJ databases">
        <title>Long read genome sequence of the mycoparasitic Pythium oligandrum ATCC 38472 isolated from sugarbeet rhizosphere.</title>
        <authorList>
            <person name="Gaulin E."/>
        </authorList>
    </citation>
    <scope>NUCLEOTIDE SEQUENCE</scope>
    <source>
        <strain evidence="5">ATCC 38472_TT</strain>
    </source>
</reference>
<evidence type="ECO:0000256" key="2">
    <source>
        <dbReference type="ARBA" id="ARBA00004613"/>
    </source>
</evidence>
<evidence type="ECO:0000256" key="3">
    <source>
        <dbReference type="ARBA" id="ARBA00022525"/>
    </source>
</evidence>
<proteinExistence type="predicted"/>
<keyword evidence="3" id="KW-0964">Secreted</keyword>